<keyword evidence="3" id="KW-1185">Reference proteome</keyword>
<sequence>MKKMLALAATATAAVFMLSACTPSFGGNKEEEITQKTEKSSEKAIIPKYNISDSYYKMVLPFKAGKARGLTADRLNTRLDIDEFETGLMRLAQDTFPTDDYLYQEGQYLDEDTVLNWLDRKKEGSDLKKAKKDDANFENLGLNPALPSSGSAKSKNESSPIYLASMLEQDYLVRKDKNSIQLGGVMIGLALNSVYYYRENTGDPQQEVELSDKTIRSHGEQIAQEVINRLRKMDNLKNVPITIALYKQAPKTSIVPGNYIAKTEVKAGSTDISSWDDVKEKYVFYPADTATAQKYPDDSEVFKRFKNAIDSYFPNYTGVVGTAMYENDEMRKMKIEIPMQFYGKSEVIAFTQYLTGELMDYYSKSSVDVEINITSSDGQEALIVRNAGDKEPTVHIYD</sequence>
<dbReference type="STRING" id="1793963.AXI58_07600"/>
<keyword evidence="1" id="KW-0732">Signal</keyword>
<dbReference type="InterPro" id="IPR011426">
    <property type="entry name" value="CamS"/>
</dbReference>
<proteinExistence type="predicted"/>
<gene>
    <name evidence="2" type="ORF">AXI58_07600</name>
</gene>
<organism evidence="2 3">
    <name type="scientific">Bacillus nakamurai</name>
    <dbReference type="NCBI Taxonomy" id="1793963"/>
    <lineage>
        <taxon>Bacteria</taxon>
        <taxon>Bacillati</taxon>
        <taxon>Bacillota</taxon>
        <taxon>Bacilli</taxon>
        <taxon>Bacillales</taxon>
        <taxon>Bacillaceae</taxon>
        <taxon>Bacillus</taxon>
    </lineage>
</organism>
<dbReference type="RefSeq" id="WP_061520223.1">
    <property type="nucleotide sequence ID" value="NZ_JAJJBV010000008.1"/>
</dbReference>
<evidence type="ECO:0000313" key="3">
    <source>
        <dbReference type="Proteomes" id="UP000075430"/>
    </source>
</evidence>
<dbReference type="AlphaFoldDB" id="A0A150FDJ1"/>
<dbReference type="EMBL" id="LSBA01000004">
    <property type="protein sequence ID" value="KXZ22635.1"/>
    <property type="molecule type" value="Genomic_DNA"/>
</dbReference>
<dbReference type="Proteomes" id="UP000075430">
    <property type="component" value="Unassembled WGS sequence"/>
</dbReference>
<feature type="chain" id="PRO_5007561587" description="CamS family sex pheromone protein" evidence="1">
    <location>
        <begin position="27"/>
        <end position="398"/>
    </location>
</feature>
<dbReference type="Pfam" id="PF07537">
    <property type="entry name" value="CamS"/>
    <property type="match status" value="1"/>
</dbReference>
<feature type="signal peptide" evidence="1">
    <location>
        <begin position="1"/>
        <end position="26"/>
    </location>
</feature>
<dbReference type="CDD" id="cd13441">
    <property type="entry name" value="CamS_repeat_1"/>
    <property type="match status" value="1"/>
</dbReference>
<evidence type="ECO:0000256" key="1">
    <source>
        <dbReference type="SAM" id="SignalP"/>
    </source>
</evidence>
<evidence type="ECO:0008006" key="4">
    <source>
        <dbReference type="Google" id="ProtNLM"/>
    </source>
</evidence>
<dbReference type="CDD" id="cd13440">
    <property type="entry name" value="CamS_repeat_2"/>
    <property type="match status" value="1"/>
</dbReference>
<dbReference type="OrthoDB" id="9795361at2"/>
<dbReference type="PIRSF" id="PIRSF012509">
    <property type="entry name" value="CamS"/>
    <property type="match status" value="1"/>
</dbReference>
<comment type="caution">
    <text evidence="2">The sequence shown here is derived from an EMBL/GenBank/DDBJ whole genome shotgun (WGS) entry which is preliminary data.</text>
</comment>
<evidence type="ECO:0000313" key="2">
    <source>
        <dbReference type="EMBL" id="KXZ22635.1"/>
    </source>
</evidence>
<protein>
    <recommendedName>
        <fullName evidence="4">CamS family sex pheromone protein</fullName>
    </recommendedName>
</protein>
<dbReference type="Gene3D" id="3.10.570.10">
    <property type="entry name" value="sex pheromone staph- cam373 precursor domain"/>
    <property type="match status" value="1"/>
</dbReference>
<dbReference type="PROSITE" id="PS51257">
    <property type="entry name" value="PROKAR_LIPOPROTEIN"/>
    <property type="match status" value="1"/>
</dbReference>
<reference evidence="3" key="1">
    <citation type="submission" date="2016-02" db="EMBL/GenBank/DDBJ databases">
        <authorList>
            <person name="Dunlap C."/>
        </authorList>
    </citation>
    <scope>NUCLEOTIDE SEQUENCE [LARGE SCALE GENOMIC DNA]</scope>
    <source>
        <strain evidence="3">NRRL B-41092</strain>
    </source>
</reference>
<accession>A0A150FDJ1</accession>
<name>A0A150FDJ1_9BACI</name>